<dbReference type="Proteomes" id="UP001500729">
    <property type="component" value="Unassembled WGS sequence"/>
</dbReference>
<accession>A0ABN1DL33</accession>
<reference evidence="2 3" key="1">
    <citation type="journal article" date="2019" name="Int. J. Syst. Evol. Microbiol.">
        <title>The Global Catalogue of Microorganisms (GCM) 10K type strain sequencing project: providing services to taxonomists for standard genome sequencing and annotation.</title>
        <authorList>
            <consortium name="The Broad Institute Genomics Platform"/>
            <consortium name="The Broad Institute Genome Sequencing Center for Infectious Disease"/>
            <person name="Wu L."/>
            <person name="Ma J."/>
        </authorList>
    </citation>
    <scope>NUCLEOTIDE SEQUENCE [LARGE SCALE GENOMIC DNA]</scope>
    <source>
        <strain evidence="2 3">JCM 10303</strain>
    </source>
</reference>
<dbReference type="RefSeq" id="WP_009947786.1">
    <property type="nucleotide sequence ID" value="NZ_BAAAGS010000041.1"/>
</dbReference>
<comment type="caution">
    <text evidence="2">The sequence shown here is derived from an EMBL/GenBank/DDBJ whole genome shotgun (WGS) entry which is preliminary data.</text>
</comment>
<evidence type="ECO:0000256" key="1">
    <source>
        <dbReference type="SAM" id="MobiDB-lite"/>
    </source>
</evidence>
<keyword evidence="3" id="KW-1185">Reference proteome</keyword>
<feature type="region of interest" description="Disordered" evidence="1">
    <location>
        <begin position="1"/>
        <end position="40"/>
    </location>
</feature>
<evidence type="ECO:0000313" key="2">
    <source>
        <dbReference type="EMBL" id="GAA0546415.1"/>
    </source>
</evidence>
<evidence type="ECO:0000313" key="3">
    <source>
        <dbReference type="Proteomes" id="UP001500729"/>
    </source>
</evidence>
<gene>
    <name evidence="2" type="ORF">GCM10009533_51590</name>
</gene>
<proteinExistence type="predicted"/>
<organism evidence="2 3">
    <name type="scientific">Saccharopolyspora erythraea</name>
    <name type="common">Streptomyces erythraeus</name>
    <dbReference type="NCBI Taxonomy" id="1836"/>
    <lineage>
        <taxon>Bacteria</taxon>
        <taxon>Bacillati</taxon>
        <taxon>Actinomycetota</taxon>
        <taxon>Actinomycetes</taxon>
        <taxon>Pseudonocardiales</taxon>
        <taxon>Pseudonocardiaceae</taxon>
        <taxon>Saccharopolyspora</taxon>
    </lineage>
</organism>
<sequence>MSLAGTLNRSAAEDQEPTEDALLPSDAANEDEPHIVRGYN</sequence>
<dbReference type="EMBL" id="BAAAGS010000041">
    <property type="protein sequence ID" value="GAA0546415.1"/>
    <property type="molecule type" value="Genomic_DNA"/>
</dbReference>
<protein>
    <submittedName>
        <fullName evidence="2">Uncharacterized protein</fullName>
    </submittedName>
</protein>
<name>A0ABN1DL33_SACER</name>
<feature type="compositionally biased region" description="Basic and acidic residues" evidence="1">
    <location>
        <begin position="31"/>
        <end position="40"/>
    </location>
</feature>